<dbReference type="Gene3D" id="3.30.1120.10">
    <property type="match status" value="1"/>
</dbReference>
<dbReference type="GO" id="GO:0016787">
    <property type="term" value="F:hydrolase activity"/>
    <property type="evidence" value="ECO:0007669"/>
    <property type="project" value="UniProtKB-KW"/>
</dbReference>
<comment type="similarity">
    <text evidence="1">Belongs to the sulfatase family.</text>
</comment>
<dbReference type="PROSITE" id="PS00523">
    <property type="entry name" value="SULFATASE_1"/>
    <property type="match status" value="1"/>
</dbReference>
<dbReference type="RefSeq" id="WP_133278016.1">
    <property type="nucleotide sequence ID" value="NZ_CP037933.1"/>
</dbReference>
<protein>
    <submittedName>
        <fullName evidence="4">DUF4976 domain-containing protein</fullName>
    </submittedName>
</protein>
<sequence length="495" mass="55284">MKKEYLIRQALVLVFFIVVGRGFSQTNQGGKLNENEKPNIVFIYVDDLGYGDLSCFGQKTLKTPNIDKLASKGMIFTQHYAGSSVCAPSRAAMLTGKHTGHTSVRGNSPEGQLLETNETTVADVLKSKGYVTGVVGKWGVGNDPLPDDPARNGFDHAYGYVNMWHAHNFFPEFLYRNGKKEVQAGNKTDWSYAYEKGMKEGAGVAKIKETYAIDKLRADALQFIEDNKKKPFFLYYCLNIPHTNNEAGYFTGDGMEVPNYGEFANKEWPNPEKGFATTISIIDSCVAEIDEKLAKLGIADNTIVVFVSDNGPHNEGGHTSKFFDSNGIYRGDKRDLYEGGIRVPLIVKWPAKIKPASVSNTPVATWDFLSTFADAVGAKAPKNVDGISFLPTLVGKDSQQKAHKYLYWEFYELGGRQAIRVGDWKYIKFNVRDKSKAIVEELYNIVEDPSETKNVFSANPKKAKELSNLMKTAHTEHHLISLFTPDEKEVETRFK</sequence>
<dbReference type="Gene3D" id="3.40.720.10">
    <property type="entry name" value="Alkaline Phosphatase, subunit A"/>
    <property type="match status" value="1"/>
</dbReference>
<dbReference type="PANTHER" id="PTHR43751:SF3">
    <property type="entry name" value="SULFATASE N-TERMINAL DOMAIN-CONTAINING PROTEIN"/>
    <property type="match status" value="1"/>
</dbReference>
<dbReference type="EMBL" id="CP037933">
    <property type="protein sequence ID" value="QBN20517.1"/>
    <property type="molecule type" value="Genomic_DNA"/>
</dbReference>
<evidence type="ECO:0000256" key="1">
    <source>
        <dbReference type="ARBA" id="ARBA00008779"/>
    </source>
</evidence>
<evidence type="ECO:0000313" key="5">
    <source>
        <dbReference type="Proteomes" id="UP000291124"/>
    </source>
</evidence>
<proteinExistence type="inferred from homology"/>
<dbReference type="InterPro" id="IPR000917">
    <property type="entry name" value="Sulfatase_N"/>
</dbReference>
<dbReference type="InterPro" id="IPR052701">
    <property type="entry name" value="GAG_Ulvan_Degrading_Sulfatases"/>
</dbReference>
<evidence type="ECO:0000313" key="4">
    <source>
        <dbReference type="EMBL" id="QBN20517.1"/>
    </source>
</evidence>
<dbReference type="InterPro" id="IPR017850">
    <property type="entry name" value="Alkaline_phosphatase_core_sf"/>
</dbReference>
<dbReference type="InterPro" id="IPR024607">
    <property type="entry name" value="Sulfatase_CS"/>
</dbReference>
<dbReference type="Proteomes" id="UP000291124">
    <property type="component" value="Chromosome"/>
</dbReference>
<organism evidence="4 5">
    <name type="scientific">Flavobacterium nackdongense</name>
    <dbReference type="NCBI Taxonomy" id="2547394"/>
    <lineage>
        <taxon>Bacteria</taxon>
        <taxon>Pseudomonadati</taxon>
        <taxon>Bacteroidota</taxon>
        <taxon>Flavobacteriia</taxon>
        <taxon>Flavobacteriales</taxon>
        <taxon>Flavobacteriaceae</taxon>
        <taxon>Flavobacterium</taxon>
    </lineage>
</organism>
<gene>
    <name evidence="4" type="ORF">E1750_17550</name>
</gene>
<keyword evidence="5" id="KW-1185">Reference proteome</keyword>
<dbReference type="SUPFAM" id="SSF53649">
    <property type="entry name" value="Alkaline phosphatase-like"/>
    <property type="match status" value="1"/>
</dbReference>
<keyword evidence="2" id="KW-0378">Hydrolase</keyword>
<feature type="domain" description="Sulfatase N-terminal" evidence="3">
    <location>
        <begin position="38"/>
        <end position="377"/>
    </location>
</feature>
<accession>A0A4P6YHZ1</accession>
<dbReference type="OrthoDB" id="9766107at2"/>
<dbReference type="KEGG" id="fnk:E1750_17550"/>
<reference evidence="5" key="1">
    <citation type="submission" date="2019-03" db="EMBL/GenBank/DDBJ databases">
        <title>Flavobacterium sp.</title>
        <authorList>
            <person name="Kim H."/>
        </authorList>
    </citation>
    <scope>NUCLEOTIDE SEQUENCE [LARGE SCALE GENOMIC DNA]</scope>
    <source>
        <strain evidence="5">GS13</strain>
    </source>
</reference>
<evidence type="ECO:0000259" key="3">
    <source>
        <dbReference type="Pfam" id="PF00884"/>
    </source>
</evidence>
<dbReference type="AlphaFoldDB" id="A0A4P6YHZ1"/>
<evidence type="ECO:0000256" key="2">
    <source>
        <dbReference type="ARBA" id="ARBA00022801"/>
    </source>
</evidence>
<dbReference type="PANTHER" id="PTHR43751">
    <property type="entry name" value="SULFATASE"/>
    <property type="match status" value="1"/>
</dbReference>
<dbReference type="CDD" id="cd16145">
    <property type="entry name" value="ARS_like"/>
    <property type="match status" value="1"/>
</dbReference>
<dbReference type="Pfam" id="PF00884">
    <property type="entry name" value="Sulfatase"/>
    <property type="match status" value="1"/>
</dbReference>
<name>A0A4P6YHZ1_9FLAO</name>